<keyword evidence="2" id="KW-1185">Reference proteome</keyword>
<dbReference type="AlphaFoldDB" id="A0A511MZE0"/>
<dbReference type="EMBL" id="BJXB01000005">
    <property type="protein sequence ID" value="GEM45919.1"/>
    <property type="molecule type" value="Genomic_DNA"/>
</dbReference>
<comment type="caution">
    <text evidence="1">The sequence shown here is derived from an EMBL/GenBank/DDBJ whole genome shotgun (WGS) entry which is preliminary data.</text>
</comment>
<dbReference type="RefSeq" id="WP_146883635.1">
    <property type="nucleotide sequence ID" value="NZ_BJXB01000005.1"/>
</dbReference>
<organism evidence="1 2">
    <name type="scientific">Deinococcus cellulosilyticus (strain DSM 18568 / NBRC 106333 / KACC 11606 / 5516J-15)</name>
    <dbReference type="NCBI Taxonomy" id="1223518"/>
    <lineage>
        <taxon>Bacteria</taxon>
        <taxon>Thermotogati</taxon>
        <taxon>Deinococcota</taxon>
        <taxon>Deinococci</taxon>
        <taxon>Deinococcales</taxon>
        <taxon>Deinococcaceae</taxon>
        <taxon>Deinococcus</taxon>
    </lineage>
</organism>
<protein>
    <submittedName>
        <fullName evidence="1">Uncharacterized protein</fullName>
    </submittedName>
</protein>
<reference evidence="1 2" key="1">
    <citation type="submission" date="2019-07" db="EMBL/GenBank/DDBJ databases">
        <title>Whole genome shotgun sequence of Deinococcus cellulosilyticus NBRC 106333.</title>
        <authorList>
            <person name="Hosoyama A."/>
            <person name="Uohara A."/>
            <person name="Ohji S."/>
            <person name="Ichikawa N."/>
        </authorList>
    </citation>
    <scope>NUCLEOTIDE SEQUENCE [LARGE SCALE GENOMIC DNA]</scope>
    <source>
        <strain evidence="1 2">NBRC 106333</strain>
    </source>
</reference>
<accession>A0A511MZE0</accession>
<proteinExistence type="predicted"/>
<gene>
    <name evidence="1" type="ORF">DC3_15540</name>
</gene>
<dbReference type="OrthoDB" id="74280at2"/>
<dbReference type="Proteomes" id="UP000321306">
    <property type="component" value="Unassembled WGS sequence"/>
</dbReference>
<evidence type="ECO:0000313" key="1">
    <source>
        <dbReference type="EMBL" id="GEM45919.1"/>
    </source>
</evidence>
<evidence type="ECO:0000313" key="2">
    <source>
        <dbReference type="Proteomes" id="UP000321306"/>
    </source>
</evidence>
<sequence length="723" mass="78788">MPFFVVQTRKILTLTATARPRTAVLTLEAEANPRHVLSLEASPRARFILTLSGTAKPRYLLDLGAEAEPRHVVSLTATAEKQRKTLRLVGTARAPERRYLTLTATAVGIPTRRVLRLVGKAQGSGKTVVRSGVGESWKITVSALLGEQYIKSWSYNRPDGLNPSLQVVFRGDMRSSASSKQRITIKAENAATGQVLAFSTESLTGNGVYDYRSGKFSETTLNFASQVPIKLGQVLPALVPWELDPPEELDINLSCEQQRAIAQRMTVRSLIRAVLNTTGLKAKFLPGGYQDLFDGDIVQDTAADYSTKGKTALQVLQDFYGRAGAVIASENDDTVLIMHPEFSQASLADLADVMRYRTGSSETSPAGQPLGYLHLTGLPEEMSFLEAFGNLPDAPDQAAVQFELGQNVIDTHVQTTVDGRVYQGTQKVGGFVTREGSITLGDVTVKAPEGITPAEKTFYRVPKSVSNTYHFYSDTCAGQLLMSYTENKSWGYSYNTSLSSVTLSIPGYTFGISGGDPLGTETTQVNSEWSEQGWLKRRFTVTRKTGSMAIENAGEENEQLLEGLTIRQTTEERWLPIGGGRWRYTRIASGDQLTPVTDDAGAWVDIQKKSGVIESITEETDNAPDTASCRCDDVLVPHEYEWNDPDGTESVEESFPTETDLEPLAESIIASRKIRKIRQTSVGLPLPVRYRDLLNGGIVTGISASGNGGAGFSLTITTEEVPL</sequence>
<name>A0A511MZE0_DEIC1</name>